<dbReference type="SUPFAM" id="SSF51735">
    <property type="entry name" value="NAD(P)-binding Rossmann-fold domains"/>
    <property type="match status" value="1"/>
</dbReference>
<dbReference type="PRINTS" id="PR00081">
    <property type="entry name" value="GDHRDH"/>
</dbReference>
<dbReference type="InterPro" id="IPR002347">
    <property type="entry name" value="SDR_fam"/>
</dbReference>
<accession>A0ABN0ZEY1</accession>
<dbReference type="PANTHER" id="PTHR42879">
    <property type="entry name" value="3-OXOACYL-(ACYL-CARRIER-PROTEIN) REDUCTASE"/>
    <property type="match status" value="1"/>
</dbReference>
<gene>
    <name evidence="2" type="primary">efpI</name>
    <name evidence="2" type="ORF">GCM10008983_23130</name>
</gene>
<organism evidence="2 3">
    <name type="scientific">Lentibacillus halophilus</name>
    <dbReference type="NCBI Taxonomy" id="295065"/>
    <lineage>
        <taxon>Bacteria</taxon>
        <taxon>Bacillati</taxon>
        <taxon>Bacillota</taxon>
        <taxon>Bacilli</taxon>
        <taxon>Bacillales</taxon>
        <taxon>Bacillaceae</taxon>
        <taxon>Lentibacillus</taxon>
    </lineage>
</organism>
<comment type="similarity">
    <text evidence="1">Belongs to the short-chain dehydrogenases/reductases (SDR) family.</text>
</comment>
<dbReference type="Pfam" id="PF13561">
    <property type="entry name" value="adh_short_C2"/>
    <property type="match status" value="1"/>
</dbReference>
<dbReference type="Gene3D" id="3.40.50.720">
    <property type="entry name" value="NAD(P)-binding Rossmann-like Domain"/>
    <property type="match status" value="1"/>
</dbReference>
<name>A0ABN0ZEY1_9BACI</name>
<dbReference type="InterPro" id="IPR036291">
    <property type="entry name" value="NAD(P)-bd_dom_sf"/>
</dbReference>
<dbReference type="RefSeq" id="WP_343753299.1">
    <property type="nucleotide sequence ID" value="NZ_BAAADM010000054.1"/>
</dbReference>
<evidence type="ECO:0000256" key="1">
    <source>
        <dbReference type="ARBA" id="ARBA00006484"/>
    </source>
</evidence>
<dbReference type="EMBL" id="BAAADM010000054">
    <property type="protein sequence ID" value="GAA0445026.1"/>
    <property type="molecule type" value="Genomic_DNA"/>
</dbReference>
<dbReference type="Proteomes" id="UP001501459">
    <property type="component" value="Unassembled WGS sequence"/>
</dbReference>
<proteinExistence type="inferred from homology"/>
<dbReference type="PANTHER" id="PTHR42879:SF2">
    <property type="entry name" value="3-OXOACYL-[ACYL-CARRIER-PROTEIN] REDUCTASE FABG"/>
    <property type="match status" value="1"/>
</dbReference>
<evidence type="ECO:0000313" key="3">
    <source>
        <dbReference type="Proteomes" id="UP001501459"/>
    </source>
</evidence>
<reference evidence="2 3" key="1">
    <citation type="journal article" date="2019" name="Int. J. Syst. Evol. Microbiol.">
        <title>The Global Catalogue of Microorganisms (GCM) 10K type strain sequencing project: providing services to taxonomists for standard genome sequencing and annotation.</title>
        <authorList>
            <consortium name="The Broad Institute Genomics Platform"/>
            <consortium name="The Broad Institute Genome Sequencing Center for Infectious Disease"/>
            <person name="Wu L."/>
            <person name="Ma J."/>
        </authorList>
    </citation>
    <scope>NUCLEOTIDE SEQUENCE [LARGE SCALE GENOMIC DNA]</scope>
    <source>
        <strain evidence="2 3">JCM 12149</strain>
    </source>
</reference>
<comment type="caution">
    <text evidence="2">The sequence shown here is derived from an EMBL/GenBank/DDBJ whole genome shotgun (WGS) entry which is preliminary data.</text>
</comment>
<keyword evidence="3" id="KW-1185">Reference proteome</keyword>
<dbReference type="NCBIfam" id="NF047420">
    <property type="entry name" value="EF_P_mod_YmfI"/>
    <property type="match status" value="1"/>
</dbReference>
<dbReference type="InterPro" id="IPR050259">
    <property type="entry name" value="SDR"/>
</dbReference>
<protein>
    <submittedName>
        <fullName evidence="2">EF-P-5 aminopentanone reductase</fullName>
    </submittedName>
</protein>
<dbReference type="CDD" id="cd05233">
    <property type="entry name" value="SDR_c"/>
    <property type="match status" value="1"/>
</dbReference>
<evidence type="ECO:0000313" key="2">
    <source>
        <dbReference type="EMBL" id="GAA0445026.1"/>
    </source>
</evidence>
<sequence length="239" mass="25906">MGRNVLIIGASGEIGRAVYKQIAADGDHLILHYYQNKQGLQFTDIMQQESILMEIKADLSTANGVNHLLNQLTLPVDAVVFAGGKAHTGLFQDTDDTIMDSMLTLHVKAPWQISRHILPHMIARKQGNIIMITSIWGEVGASHEVVYSSVKGAQNSFIKALAKETAPSGISVNAVSPGFIDTKMNEHLLPEEKEAIIQDIPAGRAGTVEDVAHAVSFLMNEKSGYINGEIIHVTGGWLS</sequence>